<dbReference type="RefSeq" id="WP_083606594.1">
    <property type="nucleotide sequence ID" value="NZ_FRDM01000068.1"/>
</dbReference>
<dbReference type="AlphaFoldDB" id="A0A1M7V1A5"/>
<gene>
    <name evidence="2" type="ORF">SAMN05660350_04931</name>
</gene>
<evidence type="ECO:0000313" key="2">
    <source>
        <dbReference type="EMBL" id="SHN88940.1"/>
    </source>
</evidence>
<sequence length="131" mass="13507">MTRTRDTTVAAPPSTIRPVQAAAALSLVVLFWQFLSAGRIMVGEDATGGHGAGAIALHVTTGLLLIATVLHGRRTRLWWPAALAAAVFVLTFAQAALGSSGSIATHVPLALVVTAGTVWLAAWSFRAPATP</sequence>
<keyword evidence="1" id="KW-0812">Transmembrane</keyword>
<organism evidence="2 3">
    <name type="scientific">Geodermatophilus obscurus</name>
    <dbReference type="NCBI Taxonomy" id="1861"/>
    <lineage>
        <taxon>Bacteria</taxon>
        <taxon>Bacillati</taxon>
        <taxon>Actinomycetota</taxon>
        <taxon>Actinomycetes</taxon>
        <taxon>Geodermatophilales</taxon>
        <taxon>Geodermatophilaceae</taxon>
        <taxon>Geodermatophilus</taxon>
    </lineage>
</organism>
<dbReference type="Proteomes" id="UP000184428">
    <property type="component" value="Unassembled WGS sequence"/>
</dbReference>
<proteinExistence type="predicted"/>
<protein>
    <recommendedName>
        <fullName evidence="4">Integral membrane protein</fullName>
    </recommendedName>
</protein>
<dbReference type="EMBL" id="FRDM01000068">
    <property type="protein sequence ID" value="SHN88940.1"/>
    <property type="molecule type" value="Genomic_DNA"/>
</dbReference>
<evidence type="ECO:0000256" key="1">
    <source>
        <dbReference type="SAM" id="Phobius"/>
    </source>
</evidence>
<feature type="transmembrane region" description="Helical" evidence="1">
    <location>
        <begin position="77"/>
        <end position="97"/>
    </location>
</feature>
<keyword evidence="1" id="KW-0472">Membrane</keyword>
<evidence type="ECO:0008006" key="4">
    <source>
        <dbReference type="Google" id="ProtNLM"/>
    </source>
</evidence>
<reference evidence="2 3" key="1">
    <citation type="submission" date="2016-12" db="EMBL/GenBank/DDBJ databases">
        <authorList>
            <person name="Song W.-J."/>
            <person name="Kurnit D.M."/>
        </authorList>
    </citation>
    <scope>NUCLEOTIDE SEQUENCE [LARGE SCALE GENOMIC DNA]</scope>
    <source>
        <strain evidence="2 3">DSM 43162</strain>
    </source>
</reference>
<feature type="transmembrane region" description="Helical" evidence="1">
    <location>
        <begin position="103"/>
        <end position="125"/>
    </location>
</feature>
<accession>A0A1M7V1A5</accession>
<dbReference type="OrthoDB" id="5196101at2"/>
<keyword evidence="1" id="KW-1133">Transmembrane helix</keyword>
<feature type="transmembrane region" description="Helical" evidence="1">
    <location>
        <begin position="21"/>
        <end position="42"/>
    </location>
</feature>
<name>A0A1M7V1A5_9ACTN</name>
<feature type="transmembrane region" description="Helical" evidence="1">
    <location>
        <begin position="48"/>
        <end position="70"/>
    </location>
</feature>
<evidence type="ECO:0000313" key="3">
    <source>
        <dbReference type="Proteomes" id="UP000184428"/>
    </source>
</evidence>